<dbReference type="EMBL" id="NEVM01000001">
    <property type="protein sequence ID" value="OZI38685.1"/>
    <property type="molecule type" value="Genomic_DNA"/>
</dbReference>
<keyword evidence="2" id="KW-0808">Transferase</keyword>
<evidence type="ECO:0000313" key="3">
    <source>
        <dbReference type="Proteomes" id="UP000216020"/>
    </source>
</evidence>
<comment type="caution">
    <text evidence="2">The sequence shown here is derived from an EMBL/GenBank/DDBJ whole genome shotgun (WGS) entry which is preliminary data.</text>
</comment>
<accession>A0A261SNI8</accession>
<proteinExistence type="predicted"/>
<name>A0A261SNI8_9BORD</name>
<dbReference type="Gene3D" id="3.90.1200.10">
    <property type="match status" value="1"/>
</dbReference>
<dbReference type="InterPro" id="IPR011009">
    <property type="entry name" value="Kinase-like_dom_sf"/>
</dbReference>
<dbReference type="SUPFAM" id="SSF56112">
    <property type="entry name" value="Protein kinase-like (PK-like)"/>
    <property type="match status" value="1"/>
</dbReference>
<gene>
    <name evidence="2" type="ORF">CAL29_07730</name>
</gene>
<dbReference type="OrthoDB" id="8629413at2"/>
<dbReference type="AlphaFoldDB" id="A0A261SNI8"/>
<evidence type="ECO:0000256" key="1">
    <source>
        <dbReference type="SAM" id="MobiDB-lite"/>
    </source>
</evidence>
<keyword evidence="3" id="KW-1185">Reference proteome</keyword>
<dbReference type="GO" id="GO:0016740">
    <property type="term" value="F:transferase activity"/>
    <property type="evidence" value="ECO:0007669"/>
    <property type="project" value="UniProtKB-KW"/>
</dbReference>
<protein>
    <submittedName>
        <fullName evidence="2">Aminoglycoside phosphotransferase</fullName>
    </submittedName>
</protein>
<evidence type="ECO:0000313" key="2">
    <source>
        <dbReference type="EMBL" id="OZI38685.1"/>
    </source>
</evidence>
<reference evidence="3" key="1">
    <citation type="submission" date="2017-05" db="EMBL/GenBank/DDBJ databases">
        <title>Complete and WGS of Bordetella genogroups.</title>
        <authorList>
            <person name="Spilker T."/>
            <person name="Lipuma J."/>
        </authorList>
    </citation>
    <scope>NUCLEOTIDE SEQUENCE [LARGE SCALE GENOMIC DNA]</scope>
    <source>
        <strain evidence="3">AU16122</strain>
    </source>
</reference>
<sequence length="340" mass="37336">MRPGAAESDLDRPAIASGGDPSGAAGRRVSERVWRLSTSTGDVAVKLYAEDQLARAAKEAALVAHLNVHDDPRFRVQSLLRTAAGAPLWTGPRARAMVTAWAPGRARTYDTYTPPEWAALGAGLAALHASLEHYQGPLPDTLRARLAAIDADEARRELAAAPRRAPAHADRQALQAYADACLRLIDQHYPGSLAAFPTDDPQHPIHNDYNQFNYLFGATLPPLILDWEAAIGAPREYEVVRCLNHLPLEAPALAAEFVHAYARVRPLRVERVAWAVDAACLQHGLKRWMLQGWLSDPARFATHLQGAMRMVAVMAGARAELIDFFSRRIEEGNRQGNHRE</sequence>
<feature type="region of interest" description="Disordered" evidence="1">
    <location>
        <begin position="1"/>
        <end position="28"/>
    </location>
</feature>
<dbReference type="Proteomes" id="UP000216020">
    <property type="component" value="Unassembled WGS sequence"/>
</dbReference>
<organism evidence="2 3">
    <name type="scientific">Bordetella genomosp. 10</name>
    <dbReference type="NCBI Taxonomy" id="1416804"/>
    <lineage>
        <taxon>Bacteria</taxon>
        <taxon>Pseudomonadati</taxon>
        <taxon>Pseudomonadota</taxon>
        <taxon>Betaproteobacteria</taxon>
        <taxon>Burkholderiales</taxon>
        <taxon>Alcaligenaceae</taxon>
        <taxon>Bordetella</taxon>
    </lineage>
</organism>